<name>A0A9D2MBP5_9FIRM</name>
<sequence length="327" mass="34651">MATYTTNYNLHQWAAENPFLRTDFNGDFLKIDTALGELAAERALIPDLSYNVYNLLLQNEYDGKTTGQKRGLLFDGFRTLEGVAQRSSALLHDGKSALVLHRSGQSDVGWGYSGNEEKAAGRSHTAVGGGLWTGLTYRIYNNVQYASTTEVHYTVQVDGKTVLTGTQRSPSAPVGSYCEDTLTFSQALPVCAGTVCAVTLETNGSFFTPGLDSAGTALGGTFHFTPVTGTSASLTSVTYALPACGGLRAWVRHTGGTAALAVKQGSLQHSLTPAAQRQTVNLQGAACTESEFTLSQALTAGDYAVVLTLSLGESDTSAVYDYGVLLR</sequence>
<reference evidence="1" key="1">
    <citation type="journal article" date="2021" name="PeerJ">
        <title>Extensive microbial diversity within the chicken gut microbiome revealed by metagenomics and culture.</title>
        <authorList>
            <person name="Gilroy R."/>
            <person name="Ravi A."/>
            <person name="Getino M."/>
            <person name="Pursley I."/>
            <person name="Horton D.L."/>
            <person name="Alikhan N.F."/>
            <person name="Baker D."/>
            <person name="Gharbi K."/>
            <person name="Hall N."/>
            <person name="Watson M."/>
            <person name="Adriaenssens E.M."/>
            <person name="Foster-Nyarko E."/>
            <person name="Jarju S."/>
            <person name="Secka A."/>
            <person name="Antonio M."/>
            <person name="Oren A."/>
            <person name="Chaudhuri R.R."/>
            <person name="La Ragione R."/>
            <person name="Hildebrand F."/>
            <person name="Pallen M.J."/>
        </authorList>
    </citation>
    <scope>NUCLEOTIDE SEQUENCE</scope>
    <source>
        <strain evidence="1">CHK189-11263</strain>
    </source>
</reference>
<organism evidence="1 2">
    <name type="scientific">Candidatus Flavonifractor intestinipullorum</name>
    <dbReference type="NCBI Taxonomy" id="2838587"/>
    <lineage>
        <taxon>Bacteria</taxon>
        <taxon>Bacillati</taxon>
        <taxon>Bacillota</taxon>
        <taxon>Clostridia</taxon>
        <taxon>Eubacteriales</taxon>
        <taxon>Oscillospiraceae</taxon>
        <taxon>Flavonifractor</taxon>
    </lineage>
</organism>
<proteinExistence type="predicted"/>
<comment type="caution">
    <text evidence="1">The sequence shown here is derived from an EMBL/GenBank/DDBJ whole genome shotgun (WGS) entry which is preliminary data.</text>
</comment>
<gene>
    <name evidence="1" type="ORF">H9714_09420</name>
</gene>
<accession>A0A9D2MBP5</accession>
<dbReference type="Proteomes" id="UP000824208">
    <property type="component" value="Unassembled WGS sequence"/>
</dbReference>
<dbReference type="EMBL" id="DWYC01000087">
    <property type="protein sequence ID" value="HJB57756.1"/>
    <property type="molecule type" value="Genomic_DNA"/>
</dbReference>
<evidence type="ECO:0000313" key="2">
    <source>
        <dbReference type="Proteomes" id="UP000824208"/>
    </source>
</evidence>
<dbReference type="AlphaFoldDB" id="A0A9D2MBP5"/>
<reference evidence="1" key="2">
    <citation type="submission" date="2021-04" db="EMBL/GenBank/DDBJ databases">
        <authorList>
            <person name="Gilroy R."/>
        </authorList>
    </citation>
    <scope>NUCLEOTIDE SEQUENCE</scope>
    <source>
        <strain evidence="1">CHK189-11263</strain>
    </source>
</reference>
<protein>
    <submittedName>
        <fullName evidence="1">Uncharacterized protein</fullName>
    </submittedName>
</protein>
<evidence type="ECO:0000313" key="1">
    <source>
        <dbReference type="EMBL" id="HJB57756.1"/>
    </source>
</evidence>